<dbReference type="EMBL" id="CAJVQC010142781">
    <property type="protein sequence ID" value="CAG8844463.1"/>
    <property type="molecule type" value="Genomic_DNA"/>
</dbReference>
<comment type="caution">
    <text evidence="1">The sequence shown here is derived from an EMBL/GenBank/DDBJ whole genome shotgun (WGS) entry which is preliminary data.</text>
</comment>
<accession>A0ACA9SQB2</accession>
<feature type="non-terminal residue" evidence="1">
    <location>
        <position position="1"/>
    </location>
</feature>
<evidence type="ECO:0000313" key="1">
    <source>
        <dbReference type="EMBL" id="CAG8844463.1"/>
    </source>
</evidence>
<sequence>SSLNLSNTNNISIQPNKASHFVVYFTKNVNPEQRFVIQQERRWKDNRKNIALTLVKLHTEEIKKSKSTPNKRKNLSTIQ</sequence>
<name>A0ACA9SQB2_9GLOM</name>
<feature type="non-terminal residue" evidence="1">
    <location>
        <position position="79"/>
    </location>
</feature>
<dbReference type="Proteomes" id="UP000789920">
    <property type="component" value="Unassembled WGS sequence"/>
</dbReference>
<reference evidence="1" key="1">
    <citation type="submission" date="2021-06" db="EMBL/GenBank/DDBJ databases">
        <authorList>
            <person name="Kallberg Y."/>
            <person name="Tangrot J."/>
            <person name="Rosling A."/>
        </authorList>
    </citation>
    <scope>NUCLEOTIDE SEQUENCE</scope>
    <source>
        <strain evidence="1">MA461A</strain>
    </source>
</reference>
<proteinExistence type="predicted"/>
<gene>
    <name evidence="1" type="ORF">RPERSI_LOCUS33213</name>
</gene>
<protein>
    <submittedName>
        <fullName evidence="1">27152_t:CDS:1</fullName>
    </submittedName>
</protein>
<keyword evidence="2" id="KW-1185">Reference proteome</keyword>
<organism evidence="1 2">
    <name type="scientific">Racocetra persica</name>
    <dbReference type="NCBI Taxonomy" id="160502"/>
    <lineage>
        <taxon>Eukaryota</taxon>
        <taxon>Fungi</taxon>
        <taxon>Fungi incertae sedis</taxon>
        <taxon>Mucoromycota</taxon>
        <taxon>Glomeromycotina</taxon>
        <taxon>Glomeromycetes</taxon>
        <taxon>Diversisporales</taxon>
        <taxon>Gigasporaceae</taxon>
        <taxon>Racocetra</taxon>
    </lineage>
</organism>
<evidence type="ECO:0000313" key="2">
    <source>
        <dbReference type="Proteomes" id="UP000789920"/>
    </source>
</evidence>